<feature type="transmembrane region" description="Helical" evidence="2">
    <location>
        <begin position="79"/>
        <end position="99"/>
    </location>
</feature>
<evidence type="ECO:0000256" key="2">
    <source>
        <dbReference type="SAM" id="Phobius"/>
    </source>
</evidence>
<feature type="domain" description="DUF7144" evidence="3">
    <location>
        <begin position="35"/>
        <end position="148"/>
    </location>
</feature>
<dbReference type="STRING" id="589385.SAMN05421504_1011366"/>
<protein>
    <recommendedName>
        <fullName evidence="3">DUF7144 domain-containing protein</fullName>
    </recommendedName>
</protein>
<keyword evidence="5" id="KW-1185">Reference proteome</keyword>
<dbReference type="Pfam" id="PF23636">
    <property type="entry name" value="DUF7144"/>
    <property type="match status" value="1"/>
</dbReference>
<dbReference type="InterPro" id="IPR055568">
    <property type="entry name" value="DUF7144"/>
</dbReference>
<sequence length="155" mass="16868">MRQQRHDRPGRVEDPVSEEWAAPPAPARSPMWAGWVWFAAVMMIIIGVFGVIEGLVAIFSESYYVAGPNNVLVLDVTGWGWFHLIAGILIGLTGIALFFDATWARVLTVVLAAVDAVAQLSFIAVAPVWSAIVIALCVMVIWAIVVHGSESRLEL</sequence>
<reference evidence="4 5" key="1">
    <citation type="submission" date="2016-10" db="EMBL/GenBank/DDBJ databases">
        <authorList>
            <person name="de Groot N.N."/>
        </authorList>
    </citation>
    <scope>NUCLEOTIDE SEQUENCE [LARGE SCALE GENOMIC DNA]</scope>
    <source>
        <strain evidence="4 5">CPCC 202699</strain>
    </source>
</reference>
<evidence type="ECO:0000256" key="1">
    <source>
        <dbReference type="SAM" id="MobiDB-lite"/>
    </source>
</evidence>
<dbReference type="Proteomes" id="UP000199515">
    <property type="component" value="Unassembled WGS sequence"/>
</dbReference>
<feature type="transmembrane region" description="Helical" evidence="2">
    <location>
        <begin position="35"/>
        <end position="59"/>
    </location>
</feature>
<name>A0A1H2VZS8_9PSEU</name>
<feature type="region of interest" description="Disordered" evidence="1">
    <location>
        <begin position="1"/>
        <end position="27"/>
    </location>
</feature>
<proteinExistence type="predicted"/>
<dbReference type="RefSeq" id="WP_245757182.1">
    <property type="nucleotide sequence ID" value="NZ_FNON01000001.1"/>
</dbReference>
<organism evidence="4 5">
    <name type="scientific">Amycolatopsis xylanica</name>
    <dbReference type="NCBI Taxonomy" id="589385"/>
    <lineage>
        <taxon>Bacteria</taxon>
        <taxon>Bacillati</taxon>
        <taxon>Actinomycetota</taxon>
        <taxon>Actinomycetes</taxon>
        <taxon>Pseudonocardiales</taxon>
        <taxon>Pseudonocardiaceae</taxon>
        <taxon>Amycolatopsis</taxon>
    </lineage>
</organism>
<dbReference type="EMBL" id="FNON01000001">
    <property type="protein sequence ID" value="SDW73339.1"/>
    <property type="molecule type" value="Genomic_DNA"/>
</dbReference>
<accession>A0A1H2VZS8</accession>
<evidence type="ECO:0000313" key="4">
    <source>
        <dbReference type="EMBL" id="SDW73339.1"/>
    </source>
</evidence>
<evidence type="ECO:0000259" key="3">
    <source>
        <dbReference type="Pfam" id="PF23636"/>
    </source>
</evidence>
<keyword evidence="2" id="KW-0472">Membrane</keyword>
<feature type="compositionally biased region" description="Basic and acidic residues" evidence="1">
    <location>
        <begin position="1"/>
        <end position="14"/>
    </location>
</feature>
<keyword evidence="2" id="KW-0812">Transmembrane</keyword>
<evidence type="ECO:0000313" key="5">
    <source>
        <dbReference type="Proteomes" id="UP000199515"/>
    </source>
</evidence>
<dbReference type="AlphaFoldDB" id="A0A1H2VZS8"/>
<feature type="transmembrane region" description="Helical" evidence="2">
    <location>
        <begin position="131"/>
        <end position="149"/>
    </location>
</feature>
<gene>
    <name evidence="4" type="ORF">SAMN05421504_1011366</name>
</gene>
<keyword evidence="2" id="KW-1133">Transmembrane helix</keyword>